<dbReference type="InterPro" id="IPR014729">
    <property type="entry name" value="Rossmann-like_a/b/a_fold"/>
</dbReference>
<sequence>MSMETSADIAGLRATLDRFRQKGARIGFVPTMGNLHAGHISLIEQSVSRCDFTVASIFVNPLQFGAGEDFDTYPRTLADDQSKLVEAGCNLLFTPSTDQLYPRGLEAHTKVTVPEVTRHHCGAHRPGHFDGVSTIVNVLLNIVQPAVAFFGEKDFQQVAVIRKLVFDLQMPVEIVSGATRREDDGLAMSSRNQYLSAEDRPVAAELYRTLQHIASRIEDGEKNFLQLQTEGLENLSRKGFRTEYLNIVRADTLDVASERDEDIVVLVAARLGQTRLIDNIRIIRSHD</sequence>
<dbReference type="PANTHER" id="PTHR21299:SF1">
    <property type="entry name" value="PANTOATE--BETA-ALANINE LIGASE"/>
    <property type="match status" value="1"/>
</dbReference>
<comment type="function">
    <text evidence="8">Catalyzes the condensation of pantoate with beta-alanine in an ATP-dependent reaction via a pantoyl-adenylate intermediate.</text>
</comment>
<gene>
    <name evidence="8 9" type="primary">panC</name>
    <name evidence="9" type="ORF">GCM10022278_17820</name>
</gene>
<dbReference type="EC" id="6.3.2.1" evidence="8"/>
<accession>A0ABP7P5K2</accession>
<feature type="binding site" evidence="8">
    <location>
        <position position="63"/>
    </location>
    <ligand>
        <name>(R)-pantoate</name>
        <dbReference type="ChEBI" id="CHEBI:15980"/>
    </ligand>
</feature>
<protein>
    <recommendedName>
        <fullName evidence="8">Pantothenate synthetase</fullName>
        <shortName evidence="8">PS</shortName>
        <ecNumber evidence="8">6.3.2.1</ecNumber>
    </recommendedName>
    <alternativeName>
        <fullName evidence="8">Pantoate--beta-alanine ligase</fullName>
    </alternativeName>
    <alternativeName>
        <fullName evidence="8">Pantoate-activating enzyme</fullName>
    </alternativeName>
</protein>
<reference evidence="10" key="1">
    <citation type="journal article" date="2019" name="Int. J. Syst. Evol. Microbiol.">
        <title>The Global Catalogue of Microorganisms (GCM) 10K type strain sequencing project: providing services to taxonomists for standard genome sequencing and annotation.</title>
        <authorList>
            <consortium name="The Broad Institute Genomics Platform"/>
            <consortium name="The Broad Institute Genome Sequencing Center for Infectious Disease"/>
            <person name="Wu L."/>
            <person name="Ma J."/>
        </authorList>
    </citation>
    <scope>NUCLEOTIDE SEQUENCE [LARGE SCALE GENOMIC DNA]</scope>
    <source>
        <strain evidence="10">JCM 17555</strain>
    </source>
</reference>
<comment type="subunit">
    <text evidence="8">Homodimer.</text>
</comment>
<comment type="catalytic activity">
    <reaction evidence="7 8">
        <text>(R)-pantoate + beta-alanine + ATP = (R)-pantothenate + AMP + diphosphate + H(+)</text>
        <dbReference type="Rhea" id="RHEA:10912"/>
        <dbReference type="ChEBI" id="CHEBI:15378"/>
        <dbReference type="ChEBI" id="CHEBI:15980"/>
        <dbReference type="ChEBI" id="CHEBI:29032"/>
        <dbReference type="ChEBI" id="CHEBI:30616"/>
        <dbReference type="ChEBI" id="CHEBI:33019"/>
        <dbReference type="ChEBI" id="CHEBI:57966"/>
        <dbReference type="ChEBI" id="CHEBI:456215"/>
        <dbReference type="EC" id="6.3.2.1"/>
    </reaction>
</comment>
<feature type="active site" description="Proton donor" evidence="8">
    <location>
        <position position="39"/>
    </location>
</feature>
<dbReference type="SUPFAM" id="SSF52374">
    <property type="entry name" value="Nucleotidylyl transferase"/>
    <property type="match status" value="1"/>
</dbReference>
<evidence type="ECO:0000256" key="5">
    <source>
        <dbReference type="ARBA" id="ARBA00022741"/>
    </source>
</evidence>
<evidence type="ECO:0000256" key="7">
    <source>
        <dbReference type="ARBA" id="ARBA00048258"/>
    </source>
</evidence>
<feature type="binding site" evidence="8">
    <location>
        <begin position="188"/>
        <end position="191"/>
    </location>
    <ligand>
        <name>ATP</name>
        <dbReference type="ChEBI" id="CHEBI:30616"/>
    </ligand>
</feature>
<evidence type="ECO:0000256" key="6">
    <source>
        <dbReference type="ARBA" id="ARBA00022840"/>
    </source>
</evidence>
<evidence type="ECO:0000256" key="1">
    <source>
        <dbReference type="ARBA" id="ARBA00004990"/>
    </source>
</evidence>
<feature type="binding site" evidence="8">
    <location>
        <position position="63"/>
    </location>
    <ligand>
        <name>beta-alanine</name>
        <dbReference type="ChEBI" id="CHEBI:57966"/>
    </ligand>
</feature>
<evidence type="ECO:0000256" key="3">
    <source>
        <dbReference type="ARBA" id="ARBA00022598"/>
    </source>
</evidence>
<dbReference type="InterPro" id="IPR042176">
    <property type="entry name" value="Pantoate_ligase_C"/>
</dbReference>
<dbReference type="PANTHER" id="PTHR21299">
    <property type="entry name" value="CYTIDYLATE KINASE/PANTOATE-BETA-ALANINE LIGASE"/>
    <property type="match status" value="1"/>
</dbReference>
<dbReference type="Gene3D" id="3.40.50.620">
    <property type="entry name" value="HUPs"/>
    <property type="match status" value="1"/>
</dbReference>
<dbReference type="NCBIfam" id="TIGR00018">
    <property type="entry name" value="panC"/>
    <property type="match status" value="1"/>
</dbReference>
<name>A0ABP7P5K2_9GAMM</name>
<evidence type="ECO:0000313" key="10">
    <source>
        <dbReference type="Proteomes" id="UP001501337"/>
    </source>
</evidence>
<dbReference type="InterPro" id="IPR003721">
    <property type="entry name" value="Pantoate_ligase"/>
</dbReference>
<organism evidence="9 10">
    <name type="scientific">Allohahella marinimesophila</name>
    <dbReference type="NCBI Taxonomy" id="1054972"/>
    <lineage>
        <taxon>Bacteria</taxon>
        <taxon>Pseudomonadati</taxon>
        <taxon>Pseudomonadota</taxon>
        <taxon>Gammaproteobacteria</taxon>
        <taxon>Oceanospirillales</taxon>
        <taxon>Hahellaceae</taxon>
        <taxon>Allohahella</taxon>
    </lineage>
</organism>
<evidence type="ECO:0000256" key="8">
    <source>
        <dbReference type="HAMAP-Rule" id="MF_00158"/>
    </source>
</evidence>
<comment type="caution">
    <text evidence="8">Lacks conserved residue(s) required for the propagation of feature annotation.</text>
</comment>
<comment type="caution">
    <text evidence="9">The sequence shown here is derived from an EMBL/GenBank/DDBJ whole genome shotgun (WGS) entry which is preliminary data.</text>
</comment>
<keyword evidence="8" id="KW-0963">Cytoplasm</keyword>
<evidence type="ECO:0000256" key="2">
    <source>
        <dbReference type="ARBA" id="ARBA00009256"/>
    </source>
</evidence>
<keyword evidence="3 8" id="KW-0436">Ligase</keyword>
<keyword evidence="10" id="KW-1185">Reference proteome</keyword>
<keyword evidence="4 8" id="KW-0566">Pantothenate biosynthesis</keyword>
<keyword evidence="5 8" id="KW-0547">Nucleotide-binding</keyword>
<feature type="binding site" evidence="8">
    <location>
        <begin position="151"/>
        <end position="154"/>
    </location>
    <ligand>
        <name>ATP</name>
        <dbReference type="ChEBI" id="CHEBI:30616"/>
    </ligand>
</feature>
<comment type="subcellular location">
    <subcellularLocation>
        <location evidence="8">Cytoplasm</location>
    </subcellularLocation>
</comment>
<keyword evidence="6 8" id="KW-0067">ATP-binding</keyword>
<comment type="similarity">
    <text evidence="2 8">Belongs to the pantothenate synthetase family.</text>
</comment>
<evidence type="ECO:0000313" key="9">
    <source>
        <dbReference type="EMBL" id="GAA3960087.1"/>
    </source>
</evidence>
<dbReference type="Pfam" id="PF02569">
    <property type="entry name" value="Pantoate_ligase"/>
    <property type="match status" value="1"/>
</dbReference>
<proteinExistence type="inferred from homology"/>
<comment type="pathway">
    <text evidence="1 8">Cofactor biosynthesis; (R)-pantothenate biosynthesis; (R)-pantothenate from (R)-pantoate and beta-alanine: step 1/1.</text>
</comment>
<evidence type="ECO:0000256" key="4">
    <source>
        <dbReference type="ARBA" id="ARBA00022655"/>
    </source>
</evidence>
<feature type="binding site" evidence="8">
    <location>
        <position position="157"/>
    </location>
    <ligand>
        <name>(R)-pantoate</name>
        <dbReference type="ChEBI" id="CHEBI:15980"/>
    </ligand>
</feature>
<dbReference type="GO" id="GO:0016874">
    <property type="term" value="F:ligase activity"/>
    <property type="evidence" value="ECO:0007669"/>
    <property type="project" value="UniProtKB-KW"/>
</dbReference>
<dbReference type="HAMAP" id="MF_00158">
    <property type="entry name" value="PanC"/>
    <property type="match status" value="1"/>
</dbReference>
<dbReference type="EMBL" id="BAABBO010000009">
    <property type="protein sequence ID" value="GAA3960087.1"/>
    <property type="molecule type" value="Genomic_DNA"/>
</dbReference>
<dbReference type="Gene3D" id="3.30.1300.10">
    <property type="entry name" value="Pantoate-beta-alanine ligase, C-terminal domain"/>
    <property type="match status" value="1"/>
</dbReference>
<dbReference type="CDD" id="cd00560">
    <property type="entry name" value="PanC"/>
    <property type="match status" value="1"/>
</dbReference>
<comment type="miscellaneous">
    <text evidence="8">The reaction proceeds by a bi uni uni bi ping pong mechanism.</text>
</comment>
<dbReference type="Proteomes" id="UP001501337">
    <property type="component" value="Unassembled WGS sequence"/>
</dbReference>
<feature type="binding site" evidence="8">
    <location>
        <begin position="32"/>
        <end position="39"/>
    </location>
    <ligand>
        <name>ATP</name>
        <dbReference type="ChEBI" id="CHEBI:30616"/>
    </ligand>
</feature>